<dbReference type="Proteomes" id="UP001353858">
    <property type="component" value="Unassembled WGS sequence"/>
</dbReference>
<organism evidence="9 10">
    <name type="scientific">Aquatica leii</name>
    <dbReference type="NCBI Taxonomy" id="1421715"/>
    <lineage>
        <taxon>Eukaryota</taxon>
        <taxon>Metazoa</taxon>
        <taxon>Ecdysozoa</taxon>
        <taxon>Arthropoda</taxon>
        <taxon>Hexapoda</taxon>
        <taxon>Insecta</taxon>
        <taxon>Pterygota</taxon>
        <taxon>Neoptera</taxon>
        <taxon>Endopterygota</taxon>
        <taxon>Coleoptera</taxon>
        <taxon>Polyphaga</taxon>
        <taxon>Elateriformia</taxon>
        <taxon>Elateroidea</taxon>
        <taxon>Lampyridae</taxon>
        <taxon>Luciolinae</taxon>
        <taxon>Aquatica</taxon>
    </lineage>
</organism>
<evidence type="ECO:0000256" key="1">
    <source>
        <dbReference type="ARBA" id="ARBA00004123"/>
    </source>
</evidence>
<feature type="region of interest" description="Disordered" evidence="7">
    <location>
        <begin position="233"/>
        <end position="286"/>
    </location>
</feature>
<dbReference type="PROSITE" id="PS51074">
    <property type="entry name" value="DPH_MB"/>
    <property type="match status" value="1"/>
</dbReference>
<dbReference type="InterPro" id="IPR036671">
    <property type="entry name" value="DPH_MB_sf"/>
</dbReference>
<evidence type="ECO:0000256" key="5">
    <source>
        <dbReference type="ARBA" id="ARBA00023242"/>
    </source>
</evidence>
<dbReference type="SUPFAM" id="SSF144217">
    <property type="entry name" value="CSL zinc finger"/>
    <property type="match status" value="1"/>
</dbReference>
<dbReference type="InterPro" id="IPR007872">
    <property type="entry name" value="DPH_MB_dom"/>
</dbReference>
<comment type="subcellular location">
    <subcellularLocation>
        <location evidence="1">Nucleus</location>
    </subcellularLocation>
</comment>
<dbReference type="Pfam" id="PF11705">
    <property type="entry name" value="RNA_pol_3_Rpc31"/>
    <property type="match status" value="1"/>
</dbReference>
<comment type="similarity">
    <text evidence="2">Belongs to the eukaryotic RPC7 RNA polymerase subunit family.</text>
</comment>
<dbReference type="InterPro" id="IPR024661">
    <property type="entry name" value="RNA_pol_III_Rpc31"/>
</dbReference>
<proteinExistence type="inferred from homology"/>
<keyword evidence="3" id="KW-0479">Metal-binding</keyword>
<reference evidence="10" key="1">
    <citation type="submission" date="2023-01" db="EMBL/GenBank/DDBJ databases">
        <title>Key to firefly adult light organ development and bioluminescence: homeobox transcription factors regulate luciferase expression and transportation to peroxisome.</title>
        <authorList>
            <person name="Fu X."/>
        </authorList>
    </citation>
    <scope>NUCLEOTIDE SEQUENCE [LARGE SCALE GENOMIC DNA]</scope>
</reference>
<dbReference type="PANTHER" id="PTHR15367:SF2">
    <property type="entry name" value="DNA-DIRECTED RNA POLYMERASE III SUBUNIT"/>
    <property type="match status" value="1"/>
</dbReference>
<dbReference type="GO" id="GO:0006383">
    <property type="term" value="P:transcription by RNA polymerase III"/>
    <property type="evidence" value="ECO:0007669"/>
    <property type="project" value="InterPro"/>
</dbReference>
<evidence type="ECO:0000256" key="6">
    <source>
        <dbReference type="ARBA" id="ARBA00024032"/>
    </source>
</evidence>
<dbReference type="FunFam" id="3.10.660.10:FF:000001">
    <property type="entry name" value="Diphthamide biosynthesis 3"/>
    <property type="match status" value="1"/>
</dbReference>
<evidence type="ECO:0000313" key="10">
    <source>
        <dbReference type="Proteomes" id="UP001353858"/>
    </source>
</evidence>
<name>A0AAN7PFT0_9COLE</name>
<dbReference type="AlphaFoldDB" id="A0AAN7PFT0"/>
<evidence type="ECO:0000256" key="4">
    <source>
        <dbReference type="ARBA" id="ARBA00023004"/>
    </source>
</evidence>
<gene>
    <name evidence="9" type="ORF">RN001_001205</name>
</gene>
<keyword evidence="5" id="KW-0539">Nucleus</keyword>
<feature type="domain" description="DPH-type MB" evidence="8">
    <location>
        <begin position="4"/>
        <end position="60"/>
    </location>
</feature>
<evidence type="ECO:0000259" key="8">
    <source>
        <dbReference type="PROSITE" id="PS51074"/>
    </source>
</evidence>
<feature type="compositionally biased region" description="Acidic residues" evidence="7">
    <location>
        <begin position="239"/>
        <end position="260"/>
    </location>
</feature>
<dbReference type="GO" id="GO:0046872">
    <property type="term" value="F:metal ion binding"/>
    <property type="evidence" value="ECO:0007669"/>
    <property type="project" value="UniProtKB-KW"/>
</dbReference>
<evidence type="ECO:0000256" key="3">
    <source>
        <dbReference type="ARBA" id="ARBA00022723"/>
    </source>
</evidence>
<keyword evidence="10" id="KW-1185">Reference proteome</keyword>
<dbReference type="Gene3D" id="3.10.660.10">
    <property type="entry name" value="DPH Zinc finger"/>
    <property type="match status" value="1"/>
</dbReference>
<comment type="similarity">
    <text evidence="6">Belongs to the DPH3 family.</text>
</comment>
<dbReference type="Pfam" id="PF05207">
    <property type="entry name" value="Zn_ribbon_CSL"/>
    <property type="match status" value="1"/>
</dbReference>
<comment type="caution">
    <text evidence="9">The sequence shown here is derived from an EMBL/GenBank/DDBJ whole genome shotgun (WGS) entry which is preliminary data.</text>
</comment>
<evidence type="ECO:0000256" key="7">
    <source>
        <dbReference type="SAM" id="MobiDB-lite"/>
    </source>
</evidence>
<sequence length="286" mass="32655">MSVFHDEIEIEDFEYDEEEEMYHYPCPCGDRFCISKEELLAGEEIATCPSCSLIVRVIYDLETFIDEITEVSKMSGRGRGRGGRGGGVSFNREQLNAIGITPGDNLPVLITEPPPLYPPLNRKPVPLQESLECDYLIILRQNILDQMQASGAYLRMPQALEKINKPQQEISKLLAQLSSIKEKFDWQMLPAELRPKAVARRMKIKESKSVDVDTRLNQLEKQENNSVEAMDVTVKEEGEVPEEEEEPIENYEDEDIDDGTDYANNYFDNGEAYEDEEDNLDDGPIY</sequence>
<evidence type="ECO:0000313" key="9">
    <source>
        <dbReference type="EMBL" id="KAK4884934.1"/>
    </source>
</evidence>
<evidence type="ECO:0000256" key="2">
    <source>
        <dbReference type="ARBA" id="ARBA00008352"/>
    </source>
</evidence>
<dbReference type="EMBL" id="JARPUR010000001">
    <property type="protein sequence ID" value="KAK4884934.1"/>
    <property type="molecule type" value="Genomic_DNA"/>
</dbReference>
<protein>
    <recommendedName>
        <fullName evidence="8">DPH-type MB domain-containing protein</fullName>
    </recommendedName>
</protein>
<dbReference type="PANTHER" id="PTHR15367">
    <property type="entry name" value="DNA-DIRECTED RNA POLYMERASE III"/>
    <property type="match status" value="1"/>
</dbReference>
<accession>A0AAN7PFT0</accession>
<dbReference type="GO" id="GO:0005666">
    <property type="term" value="C:RNA polymerase III complex"/>
    <property type="evidence" value="ECO:0007669"/>
    <property type="project" value="TreeGrafter"/>
</dbReference>
<keyword evidence="4" id="KW-0408">Iron</keyword>
<feature type="compositionally biased region" description="Acidic residues" evidence="7">
    <location>
        <begin position="271"/>
        <end position="286"/>
    </location>
</feature>